<keyword evidence="2" id="KW-1185">Reference proteome</keyword>
<dbReference type="EMBL" id="CAJVPV010002126">
    <property type="protein sequence ID" value="CAG8518360.1"/>
    <property type="molecule type" value="Genomic_DNA"/>
</dbReference>
<gene>
    <name evidence="1" type="ORF">AMORRO_LOCUS4077</name>
</gene>
<name>A0A9N9A5I5_9GLOM</name>
<protein>
    <submittedName>
        <fullName evidence="1">4106_t:CDS:1</fullName>
    </submittedName>
</protein>
<reference evidence="1" key="1">
    <citation type="submission" date="2021-06" db="EMBL/GenBank/DDBJ databases">
        <authorList>
            <person name="Kallberg Y."/>
            <person name="Tangrot J."/>
            <person name="Rosling A."/>
        </authorList>
    </citation>
    <scope>NUCLEOTIDE SEQUENCE</scope>
    <source>
        <strain evidence="1">CL551</strain>
    </source>
</reference>
<dbReference type="Proteomes" id="UP000789342">
    <property type="component" value="Unassembled WGS sequence"/>
</dbReference>
<proteinExistence type="predicted"/>
<dbReference type="AlphaFoldDB" id="A0A9N9A5I5"/>
<accession>A0A9N9A5I5</accession>
<sequence length="179" mass="20387">MALVIETLDNTSWSPLSMQNTIVSIQVIKKHQQQIDVFIGCNDWSSQLLQRCFIVCLIRQISRVAMRSGGGAPVGLTGDPIPNFCFTNALCRRESNFSRCPCLPLMYHQFHAELIIFGQKWNILAKQSPEFMNYSVVSSFFGVLEMFICSTSLFEQKWREICGTMYCIRAIWLVANPCA</sequence>
<comment type="caution">
    <text evidence="1">The sequence shown here is derived from an EMBL/GenBank/DDBJ whole genome shotgun (WGS) entry which is preliminary data.</text>
</comment>
<evidence type="ECO:0000313" key="1">
    <source>
        <dbReference type="EMBL" id="CAG8518360.1"/>
    </source>
</evidence>
<evidence type="ECO:0000313" key="2">
    <source>
        <dbReference type="Proteomes" id="UP000789342"/>
    </source>
</evidence>
<organism evidence="1 2">
    <name type="scientific">Acaulospora morrowiae</name>
    <dbReference type="NCBI Taxonomy" id="94023"/>
    <lineage>
        <taxon>Eukaryota</taxon>
        <taxon>Fungi</taxon>
        <taxon>Fungi incertae sedis</taxon>
        <taxon>Mucoromycota</taxon>
        <taxon>Glomeromycotina</taxon>
        <taxon>Glomeromycetes</taxon>
        <taxon>Diversisporales</taxon>
        <taxon>Acaulosporaceae</taxon>
        <taxon>Acaulospora</taxon>
    </lineage>
</organism>